<evidence type="ECO:0000313" key="2">
    <source>
        <dbReference type="Proteomes" id="UP000188320"/>
    </source>
</evidence>
<keyword evidence="2" id="KW-1185">Reference proteome</keyword>
<dbReference type="EMBL" id="LSSK01000596">
    <property type="protein sequence ID" value="OMH82793.1"/>
    <property type="molecule type" value="Genomic_DNA"/>
</dbReference>
<organism evidence="1 2">
    <name type="scientific">Zancudomyces culisetae</name>
    <name type="common">Gut fungus</name>
    <name type="synonym">Smittium culisetae</name>
    <dbReference type="NCBI Taxonomy" id="1213189"/>
    <lineage>
        <taxon>Eukaryota</taxon>
        <taxon>Fungi</taxon>
        <taxon>Fungi incertae sedis</taxon>
        <taxon>Zoopagomycota</taxon>
        <taxon>Kickxellomycotina</taxon>
        <taxon>Harpellomycetes</taxon>
        <taxon>Harpellales</taxon>
        <taxon>Legeriomycetaceae</taxon>
        <taxon>Zancudomyces</taxon>
    </lineage>
</organism>
<evidence type="ECO:0000313" key="1">
    <source>
        <dbReference type="EMBL" id="OMH82793.1"/>
    </source>
</evidence>
<name>A0A1R1PPG5_ZANCU</name>
<sequence>MMSSVVQYSRAEELYSELNDRFKEKHPRLASYKLSMNIELSTVAMAMVYYEKLLLSQADFMPHLSRIFASLHQYDSPMDYLGPNMFYSIGSTPFVLKAHPRSDILSSYSASTVVDPYYNWAKTSISFDPF</sequence>
<dbReference type="OrthoDB" id="5353095at2759"/>
<proteinExistence type="predicted"/>
<reference evidence="2" key="1">
    <citation type="submission" date="2017-01" db="EMBL/GenBank/DDBJ databases">
        <authorList>
            <person name="Wang Y."/>
            <person name="White M."/>
            <person name="Kvist S."/>
            <person name="Moncalvo J.-M."/>
        </authorList>
    </citation>
    <scope>NUCLEOTIDE SEQUENCE [LARGE SCALE GENOMIC DNA]</scope>
    <source>
        <strain evidence="2">COL-18-3</strain>
    </source>
</reference>
<dbReference type="Proteomes" id="UP000188320">
    <property type="component" value="Unassembled WGS sequence"/>
</dbReference>
<gene>
    <name evidence="1" type="ORF">AX774_g3716</name>
</gene>
<dbReference type="AlphaFoldDB" id="A0A1R1PPG5"/>
<accession>A0A1R1PPG5</accession>
<comment type="caution">
    <text evidence="1">The sequence shown here is derived from an EMBL/GenBank/DDBJ whole genome shotgun (WGS) entry which is preliminary data.</text>
</comment>
<protein>
    <submittedName>
        <fullName evidence="1">Uncharacterized protein</fullName>
    </submittedName>
</protein>